<keyword evidence="4" id="KW-1185">Reference proteome</keyword>
<dbReference type="InterPro" id="IPR001173">
    <property type="entry name" value="Glyco_trans_2-like"/>
</dbReference>
<comment type="caution">
    <text evidence="3">The sequence shown here is derived from an EMBL/GenBank/DDBJ whole genome shotgun (WGS) entry which is preliminary data.</text>
</comment>
<evidence type="ECO:0000259" key="2">
    <source>
        <dbReference type="Pfam" id="PF00535"/>
    </source>
</evidence>
<dbReference type="Pfam" id="PF00535">
    <property type="entry name" value="Glycos_transf_2"/>
    <property type="match status" value="1"/>
</dbReference>
<dbReference type="Proteomes" id="UP001589619">
    <property type="component" value="Unassembled WGS sequence"/>
</dbReference>
<dbReference type="RefSeq" id="WP_344911872.1">
    <property type="nucleotide sequence ID" value="NZ_BAAAYO010000010.1"/>
</dbReference>
<evidence type="ECO:0000313" key="3">
    <source>
        <dbReference type="EMBL" id="MFB9751410.1"/>
    </source>
</evidence>
<gene>
    <name evidence="3" type="ORF">ACFFNY_07505</name>
</gene>
<name>A0ABV5VSZ8_9BACL</name>
<feature type="compositionally biased region" description="Basic residues" evidence="1">
    <location>
        <begin position="1"/>
        <end position="29"/>
    </location>
</feature>
<evidence type="ECO:0000256" key="1">
    <source>
        <dbReference type="SAM" id="MobiDB-lite"/>
    </source>
</evidence>
<dbReference type="EMBL" id="JBHMAG010000007">
    <property type="protein sequence ID" value="MFB9751410.1"/>
    <property type="molecule type" value="Genomic_DNA"/>
</dbReference>
<feature type="domain" description="Glycosyltransferase 2-like" evidence="2">
    <location>
        <begin position="63"/>
        <end position="167"/>
    </location>
</feature>
<accession>A0ABV5VSZ8</accession>
<dbReference type="InterPro" id="IPR050256">
    <property type="entry name" value="Glycosyltransferase_2"/>
</dbReference>
<organism evidence="3 4">
    <name type="scientific">Paenibacillus hodogayensis</name>
    <dbReference type="NCBI Taxonomy" id="279208"/>
    <lineage>
        <taxon>Bacteria</taxon>
        <taxon>Bacillati</taxon>
        <taxon>Bacillota</taxon>
        <taxon>Bacilli</taxon>
        <taxon>Bacillales</taxon>
        <taxon>Paenibacillaceae</taxon>
        <taxon>Paenibacillus</taxon>
    </lineage>
</organism>
<evidence type="ECO:0000313" key="4">
    <source>
        <dbReference type="Proteomes" id="UP001589619"/>
    </source>
</evidence>
<proteinExistence type="predicted"/>
<feature type="region of interest" description="Disordered" evidence="1">
    <location>
        <begin position="1"/>
        <end position="47"/>
    </location>
</feature>
<dbReference type="SUPFAM" id="SSF53448">
    <property type="entry name" value="Nucleotide-diphospho-sugar transferases"/>
    <property type="match status" value="1"/>
</dbReference>
<protein>
    <submittedName>
        <fullName evidence="3">Glycosyltransferase family 2 protein</fullName>
    </submittedName>
</protein>
<dbReference type="Gene3D" id="3.90.550.10">
    <property type="entry name" value="Spore Coat Polysaccharide Biosynthesis Protein SpsA, Chain A"/>
    <property type="match status" value="1"/>
</dbReference>
<dbReference type="InterPro" id="IPR029044">
    <property type="entry name" value="Nucleotide-diphossugar_trans"/>
</dbReference>
<dbReference type="PANTHER" id="PTHR48090">
    <property type="entry name" value="UNDECAPRENYL-PHOSPHATE 4-DEOXY-4-FORMAMIDO-L-ARABINOSE TRANSFERASE-RELATED"/>
    <property type="match status" value="1"/>
</dbReference>
<reference evidence="3 4" key="1">
    <citation type="submission" date="2024-09" db="EMBL/GenBank/DDBJ databases">
        <authorList>
            <person name="Sun Q."/>
            <person name="Mori K."/>
        </authorList>
    </citation>
    <scope>NUCLEOTIDE SEQUENCE [LARGE SCALE GENOMIC DNA]</scope>
    <source>
        <strain evidence="3 4">JCM 12520</strain>
    </source>
</reference>
<sequence>MLKSRAGKRTAPNRRKSRPGAARNRRPTRGGKATFSAPPETPNPMPAIADLATGGTPNAPVVSVVIPVVNERRTIARVVQEAFRIHRSTEVIVVANGTTDGSGKIAESLGARVLYYPSALGHDVGRSIGAREARGKIIVFTDGDIVISAKEIMPLVKAIDNGVDIALNSYLGPTDKMSVHGVVLAKHALNIALSRPELKGASMTTIPHALSRRALEAIGWEHLAIPPKAQTIGICRGLDVRAVHHIEVGRTNPKRRKRMGKHGDDPLEGLIVGDHLEALDWYIRATNERGNKPDLTRARESVR</sequence>
<dbReference type="PANTHER" id="PTHR48090:SF7">
    <property type="entry name" value="RFBJ PROTEIN"/>
    <property type="match status" value="1"/>
</dbReference>